<dbReference type="InterPro" id="IPR036866">
    <property type="entry name" value="RibonucZ/Hydroxyglut_hydro"/>
</dbReference>
<protein>
    <submittedName>
        <fullName evidence="2">Uncharacterized protein</fullName>
    </submittedName>
</protein>
<evidence type="ECO:0000313" key="2">
    <source>
        <dbReference type="EMBL" id="HAE27550.1"/>
    </source>
</evidence>
<evidence type="ECO:0000313" key="3">
    <source>
        <dbReference type="Proteomes" id="UP000259610"/>
    </source>
</evidence>
<accession>A0A3B9GYP0</accession>
<comment type="caution">
    <text evidence="2">The sequence shown here is derived from an EMBL/GenBank/DDBJ whole genome shotgun (WGS) entry which is preliminary data.</text>
</comment>
<dbReference type="Gene3D" id="3.60.15.10">
    <property type="entry name" value="Ribonuclease Z/Hydroxyacylglutathione hydrolase-like"/>
    <property type="match status" value="1"/>
</dbReference>
<dbReference type="PROSITE" id="PS51257">
    <property type="entry name" value="PROKAR_LIPOPROTEIN"/>
    <property type="match status" value="1"/>
</dbReference>
<feature type="signal peptide" evidence="1">
    <location>
        <begin position="1"/>
        <end position="24"/>
    </location>
</feature>
<dbReference type="AlphaFoldDB" id="A0A3B9GYP0"/>
<proteinExistence type="predicted"/>
<gene>
    <name evidence="2" type="ORF">DCG58_10345</name>
</gene>
<organism evidence="2 3">
    <name type="scientific">Hyphomonas adhaerens</name>
    <dbReference type="NCBI Taxonomy" id="81029"/>
    <lineage>
        <taxon>Bacteria</taxon>
        <taxon>Pseudomonadati</taxon>
        <taxon>Pseudomonadota</taxon>
        <taxon>Alphaproteobacteria</taxon>
        <taxon>Hyphomonadales</taxon>
        <taxon>Hyphomonadaceae</taxon>
        <taxon>Hyphomonas</taxon>
    </lineage>
</organism>
<dbReference type="RefSeq" id="WP_272988698.1">
    <property type="nucleotide sequence ID" value="NZ_CAJWRG010000028.1"/>
</dbReference>
<feature type="chain" id="PRO_5017630970" evidence="1">
    <location>
        <begin position="25"/>
        <end position="244"/>
    </location>
</feature>
<evidence type="ECO:0000256" key="1">
    <source>
        <dbReference type="SAM" id="SignalP"/>
    </source>
</evidence>
<keyword evidence="1" id="KW-0732">Signal</keyword>
<dbReference type="EMBL" id="DMAN01000227">
    <property type="protein sequence ID" value="HAE27550.1"/>
    <property type="molecule type" value="Genomic_DNA"/>
</dbReference>
<dbReference type="Proteomes" id="UP000259610">
    <property type="component" value="Unassembled WGS sequence"/>
</dbReference>
<reference evidence="2 3" key="1">
    <citation type="journal article" date="2018" name="Nat. Biotechnol.">
        <title>A standardized bacterial taxonomy based on genome phylogeny substantially revises the tree of life.</title>
        <authorList>
            <person name="Parks D.H."/>
            <person name="Chuvochina M."/>
            <person name="Waite D.W."/>
            <person name="Rinke C."/>
            <person name="Skarshewski A."/>
            <person name="Chaumeil P.A."/>
            <person name="Hugenholtz P."/>
        </authorList>
    </citation>
    <scope>NUCLEOTIDE SEQUENCE [LARGE SCALE GENOMIC DNA]</scope>
    <source>
        <strain evidence="2">UBA8733</strain>
    </source>
</reference>
<name>A0A3B9GYP0_9PROT</name>
<sequence>MPRASVFAILVSIFLAACSGGQGASRQVSPDDVRSADFALLPCAASSEDAPCLLVVAGGKRVLFGTPSGLRKAMPEGTLASLDAVLLFSLQGPDLEGLDEVRNAGWTAGREGPLAVGGPSGTREVIAALNKAYELSDAQIFVETSPKGGFGAALLGVLPGEGDAKTDVFNTGDLVVTKIEASDGRAGYWVDYGGERAVLQPCGMTLAVKFNELDAFTLACGEEAPNAWPLQDVQYLVQGASAAP</sequence>